<keyword evidence="5 10" id="KW-0812">Transmembrane</keyword>
<name>A0A7Z2S474_9SPHN</name>
<dbReference type="Proteomes" id="UP000464468">
    <property type="component" value="Chromosome"/>
</dbReference>
<dbReference type="InterPro" id="IPR002010">
    <property type="entry name" value="T3SS_IM_R"/>
</dbReference>
<dbReference type="NCBIfam" id="TIGR01400">
    <property type="entry name" value="fliR"/>
    <property type="match status" value="1"/>
</dbReference>
<keyword evidence="12" id="KW-1185">Reference proteome</keyword>
<evidence type="ECO:0000256" key="3">
    <source>
        <dbReference type="ARBA" id="ARBA00021717"/>
    </source>
</evidence>
<dbReference type="KEGG" id="schy:GVO57_01615"/>
<keyword evidence="6 10" id="KW-1133">Transmembrane helix</keyword>
<dbReference type="Pfam" id="PF01311">
    <property type="entry name" value="Bac_export_1"/>
    <property type="match status" value="1"/>
</dbReference>
<dbReference type="RefSeq" id="WP_160591310.1">
    <property type="nucleotide sequence ID" value="NZ_CP047895.1"/>
</dbReference>
<dbReference type="GO" id="GO:0044780">
    <property type="term" value="P:bacterial-type flagellum assembly"/>
    <property type="evidence" value="ECO:0007669"/>
    <property type="project" value="UniProtKB-UniRule"/>
</dbReference>
<comment type="function">
    <text evidence="1 10">Role in flagellar biosynthesis.</text>
</comment>
<keyword evidence="11" id="KW-0966">Cell projection</keyword>
<dbReference type="AlphaFoldDB" id="A0A7Z2S474"/>
<dbReference type="PANTHER" id="PTHR30065:SF8">
    <property type="entry name" value="FLAGELLAR BIOSYNTHETIC PROTEIN FLIR"/>
    <property type="match status" value="1"/>
</dbReference>
<reference evidence="11 12" key="1">
    <citation type="submission" date="2020-01" db="EMBL/GenBank/DDBJ databases">
        <title>Sphingomonas sp. C33 whole genome sequece.</title>
        <authorList>
            <person name="Park C."/>
        </authorList>
    </citation>
    <scope>NUCLEOTIDE SEQUENCE [LARGE SCALE GENOMIC DNA]</scope>
    <source>
        <strain evidence="11 12">C33</strain>
    </source>
</reference>
<dbReference type="PRINTS" id="PR00953">
    <property type="entry name" value="TYPE3IMRPROT"/>
</dbReference>
<evidence type="ECO:0000256" key="7">
    <source>
        <dbReference type="ARBA" id="ARBA00023136"/>
    </source>
</evidence>
<evidence type="ECO:0000313" key="12">
    <source>
        <dbReference type="Proteomes" id="UP000464468"/>
    </source>
</evidence>
<organism evidence="11 12">
    <name type="scientific">Sphingomonas changnyeongensis</name>
    <dbReference type="NCBI Taxonomy" id="2698679"/>
    <lineage>
        <taxon>Bacteria</taxon>
        <taxon>Pseudomonadati</taxon>
        <taxon>Pseudomonadota</taxon>
        <taxon>Alphaproteobacteria</taxon>
        <taxon>Sphingomonadales</taxon>
        <taxon>Sphingomonadaceae</taxon>
        <taxon>Sphingomonas</taxon>
    </lineage>
</organism>
<feature type="transmembrane region" description="Helical" evidence="10">
    <location>
        <begin position="126"/>
        <end position="149"/>
    </location>
</feature>
<keyword evidence="11" id="KW-0969">Cilium</keyword>
<keyword evidence="4 10" id="KW-1003">Cell membrane</keyword>
<dbReference type="GO" id="GO:0006605">
    <property type="term" value="P:protein targeting"/>
    <property type="evidence" value="ECO:0007669"/>
    <property type="project" value="UniProtKB-UniRule"/>
</dbReference>
<dbReference type="GO" id="GO:0005886">
    <property type="term" value="C:plasma membrane"/>
    <property type="evidence" value="ECO:0007669"/>
    <property type="project" value="UniProtKB-SubCell"/>
</dbReference>
<dbReference type="EMBL" id="CP047895">
    <property type="protein sequence ID" value="QHL89760.1"/>
    <property type="molecule type" value="Genomic_DNA"/>
</dbReference>
<evidence type="ECO:0000256" key="6">
    <source>
        <dbReference type="ARBA" id="ARBA00022989"/>
    </source>
</evidence>
<evidence type="ECO:0000256" key="2">
    <source>
        <dbReference type="ARBA" id="ARBA00009772"/>
    </source>
</evidence>
<feature type="transmembrane region" description="Helical" evidence="10">
    <location>
        <begin position="36"/>
        <end position="56"/>
    </location>
</feature>
<accession>A0A7Z2S474</accession>
<evidence type="ECO:0000256" key="4">
    <source>
        <dbReference type="ARBA" id="ARBA00022475"/>
    </source>
</evidence>
<dbReference type="InterPro" id="IPR006303">
    <property type="entry name" value="FliR"/>
</dbReference>
<comment type="subcellular location">
    <subcellularLocation>
        <location evidence="10">Cell membrane</location>
        <topology evidence="10">Multi-pass membrane protein</topology>
    </subcellularLocation>
    <subcellularLocation>
        <location evidence="10">Bacterial flagellum basal body</location>
    </subcellularLocation>
</comment>
<evidence type="ECO:0000256" key="1">
    <source>
        <dbReference type="ARBA" id="ARBA00002578"/>
    </source>
</evidence>
<feature type="transmembrane region" description="Helical" evidence="10">
    <location>
        <begin position="177"/>
        <end position="199"/>
    </location>
</feature>
<keyword evidence="11" id="KW-0282">Flagellum</keyword>
<dbReference type="PANTHER" id="PTHR30065">
    <property type="entry name" value="FLAGELLAR BIOSYNTHETIC PROTEIN FLIR"/>
    <property type="match status" value="1"/>
</dbReference>
<gene>
    <name evidence="11" type="primary">fliR</name>
    <name evidence="11" type="ORF">GVO57_01615</name>
</gene>
<evidence type="ECO:0000313" key="11">
    <source>
        <dbReference type="EMBL" id="QHL89760.1"/>
    </source>
</evidence>
<evidence type="ECO:0000256" key="10">
    <source>
        <dbReference type="RuleBase" id="RU362071"/>
    </source>
</evidence>
<feature type="transmembrane region" description="Helical" evidence="10">
    <location>
        <begin position="92"/>
        <end position="114"/>
    </location>
</feature>
<evidence type="ECO:0000256" key="5">
    <source>
        <dbReference type="ARBA" id="ARBA00022692"/>
    </source>
</evidence>
<comment type="similarity">
    <text evidence="2 10">Belongs to the FliR/MopE/SpaR family.</text>
</comment>
<feature type="transmembrane region" description="Helical" evidence="10">
    <location>
        <begin position="220"/>
        <end position="243"/>
    </location>
</feature>
<protein>
    <recommendedName>
        <fullName evidence="3 9">Flagellar biosynthetic protein FliR</fullName>
    </recommendedName>
</protein>
<proteinExistence type="inferred from homology"/>
<evidence type="ECO:0000256" key="9">
    <source>
        <dbReference type="NCBIfam" id="TIGR01400"/>
    </source>
</evidence>
<keyword evidence="8 10" id="KW-0975">Bacterial flagellum</keyword>
<feature type="transmembrane region" description="Helical" evidence="10">
    <location>
        <begin position="68"/>
        <end position="86"/>
    </location>
</feature>
<feature type="transmembrane region" description="Helical" evidence="10">
    <location>
        <begin position="12"/>
        <end position="30"/>
    </location>
</feature>
<dbReference type="GO" id="GO:0009425">
    <property type="term" value="C:bacterial-type flagellum basal body"/>
    <property type="evidence" value="ECO:0007669"/>
    <property type="project" value="UniProtKB-SubCell"/>
</dbReference>
<sequence length="251" mass="26115">MYADLPVQATGFLILFARVGAVLMLLPVFSEDAVPMRLRLMGALGMTAALWGLLSARVLPVAGNDAQLLGLVLVELGIGLALGMLVKLLFQAIIMAGAIISLQTGLSSALVFDASLGGQTPLLAKLIALAAVLFCMAMGLHHMWIAAIVRSYEFFPLGVVPDAGELARLAVATTGKAMMLAVSIAGPFLVYGIVFNVALGLSARLAPAIQIFFIAQPLNILIGIALLAVTMGAILTAFSASFAEWMSNGFA</sequence>
<keyword evidence="7 10" id="KW-0472">Membrane</keyword>
<evidence type="ECO:0000256" key="8">
    <source>
        <dbReference type="ARBA" id="ARBA00023143"/>
    </source>
</evidence>